<organism evidence="2 3">
    <name type="scientific">Flexivirga oryzae</name>
    <dbReference type="NCBI Taxonomy" id="1794944"/>
    <lineage>
        <taxon>Bacteria</taxon>
        <taxon>Bacillati</taxon>
        <taxon>Actinomycetota</taxon>
        <taxon>Actinomycetes</taxon>
        <taxon>Micrococcales</taxon>
        <taxon>Dermacoccaceae</taxon>
        <taxon>Flexivirga</taxon>
    </lineage>
</organism>
<evidence type="ECO:0000256" key="1">
    <source>
        <dbReference type="SAM" id="Phobius"/>
    </source>
</evidence>
<feature type="transmembrane region" description="Helical" evidence="1">
    <location>
        <begin position="6"/>
        <end position="32"/>
    </location>
</feature>
<keyword evidence="3" id="KW-1185">Reference proteome</keyword>
<comment type="caution">
    <text evidence="2">The sequence shown here is derived from an EMBL/GenBank/DDBJ whole genome shotgun (WGS) entry which is preliminary data.</text>
</comment>
<keyword evidence="1" id="KW-1133">Transmembrane helix</keyword>
<gene>
    <name evidence="2" type="ORF">FHU39_004041</name>
</gene>
<keyword evidence="1" id="KW-0472">Membrane</keyword>
<evidence type="ECO:0000313" key="3">
    <source>
        <dbReference type="Proteomes" id="UP000559182"/>
    </source>
</evidence>
<proteinExistence type="predicted"/>
<dbReference type="EMBL" id="JACHVQ010000004">
    <property type="protein sequence ID" value="MBB2894005.1"/>
    <property type="molecule type" value="Genomic_DNA"/>
</dbReference>
<name>A0A839NFT8_9MICO</name>
<evidence type="ECO:0000313" key="2">
    <source>
        <dbReference type="EMBL" id="MBB2894005.1"/>
    </source>
</evidence>
<protein>
    <submittedName>
        <fullName evidence="2">Putative membrane protein YgcG</fullName>
    </submittedName>
</protein>
<dbReference type="RefSeq" id="WP_183322465.1">
    <property type="nucleotide sequence ID" value="NZ_JACHVQ010000004.1"/>
</dbReference>
<keyword evidence="1" id="KW-0812">Transmembrane</keyword>
<reference evidence="2 3" key="1">
    <citation type="submission" date="2020-08" db="EMBL/GenBank/DDBJ databases">
        <title>Sequencing the genomes of 1000 actinobacteria strains.</title>
        <authorList>
            <person name="Klenk H.-P."/>
        </authorList>
    </citation>
    <scope>NUCLEOTIDE SEQUENCE [LARGE SCALE GENOMIC DNA]</scope>
    <source>
        <strain evidence="2 3">DSM 105369</strain>
    </source>
</reference>
<dbReference type="Proteomes" id="UP000559182">
    <property type="component" value="Unassembled WGS sequence"/>
</dbReference>
<accession>A0A839NFT8</accession>
<dbReference type="AlphaFoldDB" id="A0A839NFT8"/>
<sequence length="97" mass="11030">MIILGVILVPVIVILVVFLGEFLLLLLVFPLVMIARSIFGKPWTIEVTEKRRLRAAEQVKGWGASRDRIQEMAKLLRTGGLPALYQSQPEYPTTQRR</sequence>